<evidence type="ECO:0000313" key="3">
    <source>
        <dbReference type="Proteomes" id="UP000509771"/>
    </source>
</evidence>
<feature type="coiled-coil region" evidence="1">
    <location>
        <begin position="445"/>
        <end position="472"/>
    </location>
</feature>
<dbReference type="OrthoDB" id="3205at2157"/>
<dbReference type="GeneID" id="56058589"/>
<accession>A0A7D5M1Q0</accession>
<proteinExistence type="predicted"/>
<dbReference type="RefSeq" id="WP_179361116.1">
    <property type="nucleotide sequence ID" value="NZ_CP026993.1"/>
</dbReference>
<evidence type="ECO:0000313" key="2">
    <source>
        <dbReference type="EMBL" id="QLH03751.1"/>
    </source>
</evidence>
<keyword evidence="3" id="KW-1185">Reference proteome</keyword>
<keyword evidence="1" id="KW-0175">Coiled coil</keyword>
<dbReference type="AlphaFoldDB" id="A0A7D5M1Q0"/>
<sequence>MKSTQLLSVVFSLIMFTGVTAGNTAFAESDDLDDILEDFCEMTLDERSDTISKYDLDDYAEKLVIICEIEDDDEREESLWDVMDAIDPEIRDELEDELDDIIEDFEDCVEAGYPIMESYPEQCMTDDGTVFTNTDDDDDDYDDDDRYENDFDLDDLLDDYCKLNDEEKRQLLADHPRLAPFTDRLANYCEMSEDEQDAIDDLIEEHGDKIRAELRDYSKDYRMDYKKDMREHLEKYCEMSDEDRRAYVAEHDKAEDHIDKMNRYCSLDEDDRMDFIEEHRDEYKAHMQDKMHDKMSDKMHDKMTDKKHMDYDRLCAMAESDRAAEITDVAKLDRISKWCKMTPEEREDYKKEHHGEMKDKMHDKIMDKKHAMKLSEKSDRIKAMIMDKRDISDEKREEIKMKFIEKHGDLTDEKKSELKMKFKNHMKHMKHNISDERKSEIHDRLAEMKAYKAELRANSSDLTDEEKQELREEFIEKAKDLQLAWITPRTQIAAGIDAAEVECREGFSLVMKASNGVPMCLKADTALKMIDRGIVVPAN</sequence>
<reference evidence="2 3" key="1">
    <citation type="submission" date="2018-02" db="EMBL/GenBank/DDBJ databases">
        <title>Complete genome of Nitrosopumilus cobalaminigenes HCA1.</title>
        <authorList>
            <person name="Qin W."/>
            <person name="Zheng Y."/>
            <person name="Stahl D.A."/>
        </authorList>
    </citation>
    <scope>NUCLEOTIDE SEQUENCE [LARGE SCALE GENOMIC DNA]</scope>
    <source>
        <strain evidence="2 3">HCA1</strain>
    </source>
</reference>
<dbReference type="Proteomes" id="UP000509771">
    <property type="component" value="Chromosome"/>
</dbReference>
<dbReference type="EMBL" id="CP026993">
    <property type="protein sequence ID" value="QLH03751.1"/>
    <property type="molecule type" value="Genomic_DNA"/>
</dbReference>
<gene>
    <name evidence="2" type="ORF">C5F47_01210</name>
</gene>
<name>A0A7D5M1Q0_9ARCH</name>
<protein>
    <submittedName>
        <fullName evidence="2">ABC transporter substrate-binding protein</fullName>
    </submittedName>
</protein>
<evidence type="ECO:0000256" key="1">
    <source>
        <dbReference type="SAM" id="Coils"/>
    </source>
</evidence>
<organism evidence="2 3">
    <name type="scientific">Nitrosopumilus cobalaminigenes</name>
    <dbReference type="NCBI Taxonomy" id="1470066"/>
    <lineage>
        <taxon>Archaea</taxon>
        <taxon>Nitrososphaerota</taxon>
        <taxon>Nitrososphaeria</taxon>
        <taxon>Nitrosopumilales</taxon>
        <taxon>Nitrosopumilaceae</taxon>
        <taxon>Nitrosopumilus</taxon>
    </lineage>
</organism>
<dbReference type="KEGG" id="ncl:C5F47_01210"/>